<organism evidence="2 3">
    <name type="scientific">Diachasma alloeum</name>
    <dbReference type="NCBI Taxonomy" id="454923"/>
    <lineage>
        <taxon>Eukaryota</taxon>
        <taxon>Metazoa</taxon>
        <taxon>Ecdysozoa</taxon>
        <taxon>Arthropoda</taxon>
        <taxon>Hexapoda</taxon>
        <taxon>Insecta</taxon>
        <taxon>Pterygota</taxon>
        <taxon>Neoptera</taxon>
        <taxon>Endopterygota</taxon>
        <taxon>Hymenoptera</taxon>
        <taxon>Apocrita</taxon>
        <taxon>Ichneumonoidea</taxon>
        <taxon>Braconidae</taxon>
        <taxon>Opiinae</taxon>
        <taxon>Diachasma</taxon>
    </lineage>
</organism>
<dbReference type="Proteomes" id="UP000297026">
    <property type="component" value="Unassembled WGS sequence"/>
</dbReference>
<keyword evidence="1" id="KW-0812">Transmembrane</keyword>
<evidence type="ECO:0000313" key="3">
    <source>
        <dbReference type="Proteomes" id="UP000297026"/>
    </source>
</evidence>
<proteinExistence type="predicted"/>
<gene>
    <name evidence="2" type="primary">Ir25a</name>
    <name evidence="2" type="ORF">DALL_DALL000449</name>
</gene>
<keyword evidence="1" id="KW-1133">Transmembrane helix</keyword>
<dbReference type="EMBL" id="ML159923">
    <property type="protein sequence ID" value="THK33242.1"/>
    <property type="molecule type" value="Genomic_DNA"/>
</dbReference>
<sequence>ILHLLNKRTLEQLKNTWWTNNPERKPCEKEDDQSEGISIQNIGGVFIVIFVGIALACITLAFEYWWYRHRPKKLHQKRNIPNKSSRITGPIRLTLEPARANLQVPDFRCRF</sequence>
<feature type="non-terminal residue" evidence="2">
    <location>
        <position position="1"/>
    </location>
</feature>
<keyword evidence="2" id="KW-0675">Receptor</keyword>
<keyword evidence="1" id="KW-0472">Membrane</keyword>
<keyword evidence="3" id="KW-1185">Reference proteome</keyword>
<feature type="transmembrane region" description="Helical" evidence="1">
    <location>
        <begin position="42"/>
        <end position="67"/>
    </location>
</feature>
<name>A0A4E0RKD2_9HYME</name>
<reference evidence="2" key="1">
    <citation type="submission" date="2019-02" db="EMBL/GenBank/DDBJ databases">
        <title>Genome of the parasitoid wasp Diachasma alloeum, an emerging model for ecological speciation and transitions to asexual reproduction.</title>
        <authorList>
            <person name="Robertson H.M."/>
            <person name="Walden K.K."/>
            <person name="Tvedte E.S."/>
            <person name="Hood G.R."/>
            <person name="Feder J.L."/>
            <person name="Forbes A.A."/>
            <person name="Logsdon J.M."/>
            <person name="Mcelroy K.E."/>
        </authorList>
    </citation>
    <scope>NUCLEOTIDE SEQUENCE [LARGE SCALE GENOMIC DNA]</scope>
    <source>
        <strain evidence="2">Michigan</strain>
    </source>
</reference>
<dbReference type="AlphaFoldDB" id="A0A4E0RKD2"/>
<accession>A0A4E0RKD2</accession>
<evidence type="ECO:0000256" key="1">
    <source>
        <dbReference type="SAM" id="Phobius"/>
    </source>
</evidence>
<evidence type="ECO:0000313" key="2">
    <source>
        <dbReference type="EMBL" id="THK33242.1"/>
    </source>
</evidence>
<protein>
    <submittedName>
        <fullName evidence="2">Ionotropic receptor 25a</fullName>
    </submittedName>
</protein>